<protein>
    <submittedName>
        <fullName evidence="1">Uncharacterized protein</fullName>
    </submittedName>
</protein>
<proteinExistence type="predicted"/>
<evidence type="ECO:0000313" key="1">
    <source>
        <dbReference type="EMBL" id="MBK1666690.1"/>
    </source>
</evidence>
<reference evidence="1 2" key="1">
    <citation type="journal article" date="2020" name="Microorganisms">
        <title>Osmotic Adaptation and Compatible Solute Biosynthesis of Phototrophic Bacteria as Revealed from Genome Analyses.</title>
        <authorList>
            <person name="Imhoff J.F."/>
            <person name="Rahn T."/>
            <person name="Kunzel S."/>
            <person name="Keller A."/>
            <person name="Neulinger S.C."/>
        </authorList>
    </citation>
    <scope>NUCLEOTIDE SEQUENCE [LARGE SCALE GENOMIC DNA]</scope>
    <source>
        <strain evidence="1 2">DSM 9895</strain>
    </source>
</reference>
<organism evidence="1 2">
    <name type="scientific">Rhodovibrio sodomensis</name>
    <dbReference type="NCBI Taxonomy" id="1088"/>
    <lineage>
        <taxon>Bacteria</taxon>
        <taxon>Pseudomonadati</taxon>
        <taxon>Pseudomonadota</taxon>
        <taxon>Alphaproteobacteria</taxon>
        <taxon>Rhodospirillales</taxon>
        <taxon>Rhodovibrionaceae</taxon>
        <taxon>Rhodovibrio</taxon>
    </lineage>
</organism>
<accession>A0ABS1D8J6</accession>
<evidence type="ECO:0000313" key="2">
    <source>
        <dbReference type="Proteomes" id="UP001296873"/>
    </source>
</evidence>
<dbReference type="RefSeq" id="WP_200338745.1">
    <property type="nucleotide sequence ID" value="NZ_NRRL01000001.1"/>
</dbReference>
<comment type="caution">
    <text evidence="1">The sequence shown here is derived from an EMBL/GenBank/DDBJ whole genome shotgun (WGS) entry which is preliminary data.</text>
</comment>
<dbReference type="EMBL" id="NRRL01000001">
    <property type="protein sequence ID" value="MBK1666690.1"/>
    <property type="molecule type" value="Genomic_DNA"/>
</dbReference>
<keyword evidence="2" id="KW-1185">Reference proteome</keyword>
<dbReference type="Proteomes" id="UP001296873">
    <property type="component" value="Unassembled WGS sequence"/>
</dbReference>
<name>A0ABS1D8J6_9PROT</name>
<sequence>MAIEDTFRIDDANSNAEELWIDLPGRATVKIGLEEVGISVSVLRAVGEMDEVAATSVSYDTLYGGEDDTHGQGEQATGANTPEAFDRLIIDSFGMFTDAGNRLVGEAIAKVANMPLVTTDAELTHALTAQLNEIAKTHPEVWDTAVRDVIVSRIARRTGRTLSIHF</sequence>
<gene>
    <name evidence="1" type="ORF">CKO28_01350</name>
</gene>